<feature type="transmembrane region" description="Helical" evidence="5">
    <location>
        <begin position="405"/>
        <end position="431"/>
    </location>
</feature>
<keyword evidence="4 5" id="KW-0472">Membrane</keyword>
<feature type="transmembrane region" description="Helical" evidence="5">
    <location>
        <begin position="160"/>
        <end position="179"/>
    </location>
</feature>
<evidence type="ECO:0000256" key="4">
    <source>
        <dbReference type="ARBA" id="ARBA00023136"/>
    </source>
</evidence>
<protein>
    <submittedName>
        <fullName evidence="7">Unannotated protein</fullName>
    </submittedName>
</protein>
<evidence type="ECO:0000256" key="5">
    <source>
        <dbReference type="SAM" id="Phobius"/>
    </source>
</evidence>
<comment type="subcellular location">
    <subcellularLocation>
        <location evidence="1">Membrane</location>
        <topology evidence="1">Multi-pass membrane protein</topology>
    </subcellularLocation>
</comment>
<evidence type="ECO:0000256" key="3">
    <source>
        <dbReference type="ARBA" id="ARBA00022989"/>
    </source>
</evidence>
<feature type="transmembrane region" description="Helical" evidence="5">
    <location>
        <begin position="85"/>
        <end position="103"/>
    </location>
</feature>
<dbReference type="EMBL" id="CAFBMR010000015">
    <property type="protein sequence ID" value="CAB4908636.1"/>
    <property type="molecule type" value="Genomic_DNA"/>
</dbReference>
<dbReference type="Pfam" id="PF13515">
    <property type="entry name" value="FUSC_2"/>
    <property type="match status" value="1"/>
</dbReference>
<keyword evidence="2 5" id="KW-0812">Transmembrane</keyword>
<accession>A0A6J7GNR3</accession>
<reference evidence="7" key="1">
    <citation type="submission" date="2020-05" db="EMBL/GenBank/DDBJ databases">
        <authorList>
            <person name="Chiriac C."/>
            <person name="Salcher M."/>
            <person name="Ghai R."/>
            <person name="Kavagutti S V."/>
        </authorList>
    </citation>
    <scope>NUCLEOTIDE SEQUENCE</scope>
</reference>
<feature type="transmembrane region" description="Helical" evidence="5">
    <location>
        <begin position="496"/>
        <end position="517"/>
    </location>
</feature>
<name>A0A6J7GNR3_9ZZZZ</name>
<proteinExistence type="predicted"/>
<feature type="transmembrane region" description="Helical" evidence="5">
    <location>
        <begin position="472"/>
        <end position="490"/>
    </location>
</feature>
<organism evidence="7">
    <name type="scientific">freshwater metagenome</name>
    <dbReference type="NCBI Taxonomy" id="449393"/>
    <lineage>
        <taxon>unclassified sequences</taxon>
        <taxon>metagenomes</taxon>
        <taxon>ecological metagenomes</taxon>
    </lineage>
</organism>
<evidence type="ECO:0000256" key="2">
    <source>
        <dbReference type="ARBA" id="ARBA00022692"/>
    </source>
</evidence>
<feature type="transmembrane region" description="Helical" evidence="5">
    <location>
        <begin position="443"/>
        <end position="465"/>
    </location>
</feature>
<gene>
    <name evidence="7" type="ORF">UFOPK3610_00625</name>
</gene>
<dbReference type="AlphaFoldDB" id="A0A6J7GNR3"/>
<dbReference type="GO" id="GO:0016020">
    <property type="term" value="C:membrane"/>
    <property type="evidence" value="ECO:0007669"/>
    <property type="project" value="UniProtKB-SubCell"/>
</dbReference>
<feature type="domain" description="Integral membrane bound transporter" evidence="6">
    <location>
        <begin position="411"/>
        <end position="539"/>
    </location>
</feature>
<sequence length="753" mass="80170">MDAQGARRPCENRVGLALVKEARLTIHDPGRLALRRGIRLAIGTPIILILLLHLLSDPIGIPFGLFFLTSAVGTADFSGTAKVRLLACVVAGVACVPVIALGMASTVNLYLLVFVTLVLGFVLFFIGVLRGLVAAGAPIVISQLAVAVTSSATLAQWPAILTGLTTGAIVSALCLLFVLPTDRRRHVRDGIAGALDAMSHLARLAWGDLSNHAALKAAEQDVQEAVTAVHREFGGQPFRPAGVSRRDRALMQLVARVRVLRQMQLVLVRQARSIIPGTRALGMNSGDAMETSARALHDPSESLPNIGAFPQLLDDHYDSCTQWVMSQAASHVSADTIVTELQRAHATRVVSMLTEQVASLVHDVRGAVTDPMSDRAEQVRPWWRDLLLNANTRSPWLFSALRGSVAIAIGAGVVHFAGISYGLWVLLGVIAVLRVDVLSTRRAAWQVVWGTAVGASVGTGIILLSDFMNWQGLLWVLLPVTALIVGWASGSPNSVAVSQTAFSAMVLIAFALIEWPTDLILGLTRLENMGLGALVAILCAVLLWPHGVMGFLGRVTATAVRSCARMASTAVGVLAGDVPIEKIPAIESIARLDLSNSVEAIDLALVQRGNGSRLGPWMRVGDSTRALMSYGKLLTHIVQREAVILPVSLKSAVLTSTHASELVWNQLAEECATAQPTSFPPDTSDAFEPLPVDLDQVLVAADHLDLTDRAHATALCVSVWAIDWLHLLNQLSDDARHSLTSDSRAVASAASAT</sequence>
<dbReference type="InterPro" id="IPR049453">
    <property type="entry name" value="Memb_transporter_dom"/>
</dbReference>
<feature type="transmembrane region" description="Helical" evidence="5">
    <location>
        <begin position="529"/>
        <end position="552"/>
    </location>
</feature>
<evidence type="ECO:0000313" key="7">
    <source>
        <dbReference type="EMBL" id="CAB4908636.1"/>
    </source>
</evidence>
<evidence type="ECO:0000256" key="1">
    <source>
        <dbReference type="ARBA" id="ARBA00004141"/>
    </source>
</evidence>
<evidence type="ECO:0000259" key="6">
    <source>
        <dbReference type="Pfam" id="PF13515"/>
    </source>
</evidence>
<feature type="transmembrane region" description="Helical" evidence="5">
    <location>
        <begin position="109"/>
        <end position="129"/>
    </location>
</feature>
<keyword evidence="3 5" id="KW-1133">Transmembrane helix</keyword>